<evidence type="ECO:0000256" key="1">
    <source>
        <dbReference type="SAM" id="Phobius"/>
    </source>
</evidence>
<keyword evidence="2" id="KW-1185">Reference proteome</keyword>
<accession>A0A9R0D2X1</accession>
<proteinExistence type="predicted"/>
<feature type="transmembrane region" description="Helical" evidence="1">
    <location>
        <begin position="32"/>
        <end position="51"/>
    </location>
</feature>
<keyword evidence="1" id="KW-1133">Transmembrane helix</keyword>
<reference evidence="3" key="1">
    <citation type="submission" date="2025-08" db="UniProtKB">
        <authorList>
            <consortium name="RefSeq"/>
        </authorList>
    </citation>
    <scope>IDENTIFICATION</scope>
    <source>
        <tissue evidence="3">Whole larval tissue</tissue>
    </source>
</reference>
<name>A0A9R0D2X1_SPOFR</name>
<sequence>MRLPSVSQYSLHSEGLAAVLVRSTNTAIKMKYLLVFLVVCVALAAAAPQFFAWPGYAGFAPASRTLVAGPTVVNGAGARFVAPGYVGPAFF</sequence>
<protein>
    <submittedName>
        <fullName evidence="3">Uncharacterized protein LOC118267825</fullName>
    </submittedName>
</protein>
<organism evidence="2 3">
    <name type="scientific">Spodoptera frugiperda</name>
    <name type="common">Fall armyworm</name>
    <dbReference type="NCBI Taxonomy" id="7108"/>
    <lineage>
        <taxon>Eukaryota</taxon>
        <taxon>Metazoa</taxon>
        <taxon>Ecdysozoa</taxon>
        <taxon>Arthropoda</taxon>
        <taxon>Hexapoda</taxon>
        <taxon>Insecta</taxon>
        <taxon>Pterygota</taxon>
        <taxon>Neoptera</taxon>
        <taxon>Endopterygota</taxon>
        <taxon>Lepidoptera</taxon>
        <taxon>Glossata</taxon>
        <taxon>Ditrysia</taxon>
        <taxon>Noctuoidea</taxon>
        <taxon>Noctuidae</taxon>
        <taxon>Amphipyrinae</taxon>
        <taxon>Spodoptera</taxon>
    </lineage>
</organism>
<dbReference type="GeneID" id="118267825"/>
<dbReference type="RefSeq" id="XP_035437943.2">
    <property type="nucleotide sequence ID" value="XM_035582050.2"/>
</dbReference>
<gene>
    <name evidence="3" type="primary">LOC118267825</name>
</gene>
<dbReference type="AlphaFoldDB" id="A0A9R0D2X1"/>
<keyword evidence="1" id="KW-0812">Transmembrane</keyword>
<evidence type="ECO:0000313" key="3">
    <source>
        <dbReference type="RefSeq" id="XP_035437943.2"/>
    </source>
</evidence>
<dbReference type="OrthoDB" id="7452103at2759"/>
<keyword evidence="1" id="KW-0472">Membrane</keyword>
<dbReference type="Proteomes" id="UP000829999">
    <property type="component" value="Chromosome 6"/>
</dbReference>
<evidence type="ECO:0000313" key="2">
    <source>
        <dbReference type="Proteomes" id="UP000829999"/>
    </source>
</evidence>